<feature type="chain" id="PRO_5046806240" description="Alpha-amylase" evidence="2">
    <location>
        <begin position="37"/>
        <end position="435"/>
    </location>
</feature>
<sequence length="435" mass="44728">MRTTQLGRGARTTGLALAALALLMSVFVTVAGPAQAAETGRVRGEVLGVGGAAVDVTWATTDGVRSGTARATGGVYSLSLAPGTYRLTFRDRRPSYDVAKLAPTTVEVGVTAASTTQRTVRLTPGAAIGGTVRAGGRVAPKARVVAARTDQQVFETTADSRGRFALGGLPAGSYSVFTYDRAGRFTADSLWLPRLRAGRYTAVDLALRTRAGTLQVDVYAGGAPAVGTGYVTAVSLRTGQYWVARMVRGSVTFAGVAPGRYRLLVPGAGDWLGTTATPPQAVRSGRAAFATVRLTQQGAGVTGRLVDAHRSGVALADGEVRLLDGTGAVLATATTAADGTFRLGGQLTTRTDLRVVVGPGPYSPYLGQGTSYCKYDALTVAPVAVRTGAVTALGDLALPHLPDDQQDGAQCRAPATSPVAPASDPASRPDQEQPR</sequence>
<accession>A0ABP5B0V4</accession>
<feature type="region of interest" description="Disordered" evidence="1">
    <location>
        <begin position="401"/>
        <end position="435"/>
    </location>
</feature>
<evidence type="ECO:0000313" key="4">
    <source>
        <dbReference type="Proteomes" id="UP001501612"/>
    </source>
</evidence>
<evidence type="ECO:0000313" key="3">
    <source>
        <dbReference type="EMBL" id="GAA1926987.1"/>
    </source>
</evidence>
<evidence type="ECO:0000256" key="2">
    <source>
        <dbReference type="SAM" id="SignalP"/>
    </source>
</evidence>
<name>A0ABP5B0V4_9ACTN</name>
<evidence type="ECO:0008006" key="5">
    <source>
        <dbReference type="Google" id="ProtNLM"/>
    </source>
</evidence>
<proteinExistence type="predicted"/>
<reference evidence="4" key="1">
    <citation type="journal article" date="2019" name="Int. J. Syst. Evol. Microbiol.">
        <title>The Global Catalogue of Microorganisms (GCM) 10K type strain sequencing project: providing services to taxonomists for standard genome sequencing and annotation.</title>
        <authorList>
            <consortium name="The Broad Institute Genomics Platform"/>
            <consortium name="The Broad Institute Genome Sequencing Center for Infectious Disease"/>
            <person name="Wu L."/>
            <person name="Ma J."/>
        </authorList>
    </citation>
    <scope>NUCLEOTIDE SEQUENCE [LARGE SCALE GENOMIC DNA]</scope>
    <source>
        <strain evidence="4">JCM 14046</strain>
    </source>
</reference>
<keyword evidence="2" id="KW-0732">Signal</keyword>
<comment type="caution">
    <text evidence="3">The sequence shown here is derived from an EMBL/GenBank/DDBJ whole genome shotgun (WGS) entry which is preliminary data.</text>
</comment>
<dbReference type="Proteomes" id="UP001501612">
    <property type="component" value="Unassembled WGS sequence"/>
</dbReference>
<gene>
    <name evidence="3" type="ORF">GCM10009737_31050</name>
</gene>
<organism evidence="3 4">
    <name type="scientific">Nocardioides lentus</name>
    <dbReference type="NCBI Taxonomy" id="338077"/>
    <lineage>
        <taxon>Bacteria</taxon>
        <taxon>Bacillati</taxon>
        <taxon>Actinomycetota</taxon>
        <taxon>Actinomycetes</taxon>
        <taxon>Propionibacteriales</taxon>
        <taxon>Nocardioidaceae</taxon>
        <taxon>Nocardioides</taxon>
    </lineage>
</organism>
<dbReference type="Gene3D" id="2.60.40.1120">
    <property type="entry name" value="Carboxypeptidase-like, regulatory domain"/>
    <property type="match status" value="1"/>
</dbReference>
<evidence type="ECO:0000256" key="1">
    <source>
        <dbReference type="SAM" id="MobiDB-lite"/>
    </source>
</evidence>
<protein>
    <recommendedName>
        <fullName evidence="5">Alpha-amylase</fullName>
    </recommendedName>
</protein>
<dbReference type="EMBL" id="BAAAMY010000007">
    <property type="protein sequence ID" value="GAA1926987.1"/>
    <property type="molecule type" value="Genomic_DNA"/>
</dbReference>
<dbReference type="SUPFAM" id="SSF49478">
    <property type="entry name" value="Cna protein B-type domain"/>
    <property type="match status" value="1"/>
</dbReference>
<feature type="signal peptide" evidence="2">
    <location>
        <begin position="1"/>
        <end position="36"/>
    </location>
</feature>
<keyword evidence="4" id="KW-1185">Reference proteome</keyword>
<dbReference type="RefSeq" id="WP_344008504.1">
    <property type="nucleotide sequence ID" value="NZ_BAAAMY010000007.1"/>
</dbReference>